<dbReference type="Gene3D" id="3.40.190.290">
    <property type="match status" value="1"/>
</dbReference>
<reference evidence="6 7" key="1">
    <citation type="journal article" date="2019" name="Appl. Microbiol. Biotechnol.">
        <title>Differential efficiency of wild type rhizogenic strains for rol gene transformation of plants.</title>
        <authorList>
            <person name="Desmet S."/>
            <person name="De Keyser E."/>
            <person name="Van Vaerenbergh J."/>
            <person name="Baeyen S."/>
            <person name="Van Huylenbroeck J."/>
            <person name="Geelen D."/>
            <person name="Dhooghe E."/>
        </authorList>
    </citation>
    <scope>NUCLEOTIDE SEQUENCE [LARGE SCALE GENOMIC DNA]</scope>
    <source>
        <strain evidence="6 7">GBBC3284</strain>
    </source>
</reference>
<gene>
    <name evidence="6" type="ORF">EXN68_22945</name>
</gene>
<dbReference type="SUPFAM" id="SSF46785">
    <property type="entry name" value="Winged helix' DNA-binding domain"/>
    <property type="match status" value="1"/>
</dbReference>
<evidence type="ECO:0000313" key="6">
    <source>
        <dbReference type="EMBL" id="TRA97296.1"/>
    </source>
</evidence>
<dbReference type="OrthoDB" id="9812435at2"/>
<dbReference type="Pfam" id="PF00126">
    <property type="entry name" value="HTH_1"/>
    <property type="match status" value="1"/>
</dbReference>
<dbReference type="PANTHER" id="PTHR30537:SF5">
    <property type="entry name" value="HTH-TYPE TRANSCRIPTIONAL ACTIVATOR TTDR-RELATED"/>
    <property type="match status" value="1"/>
</dbReference>
<dbReference type="AlphaFoldDB" id="A0A546X952"/>
<dbReference type="InterPro" id="IPR000847">
    <property type="entry name" value="LysR_HTH_N"/>
</dbReference>
<organism evidence="6 7">
    <name type="scientific">Rhizobium rhizogenes</name>
    <name type="common">Agrobacterium rhizogenes</name>
    <dbReference type="NCBI Taxonomy" id="359"/>
    <lineage>
        <taxon>Bacteria</taxon>
        <taxon>Pseudomonadati</taxon>
        <taxon>Pseudomonadota</taxon>
        <taxon>Alphaproteobacteria</taxon>
        <taxon>Hyphomicrobiales</taxon>
        <taxon>Rhizobiaceae</taxon>
        <taxon>Rhizobium/Agrobacterium group</taxon>
        <taxon>Rhizobium</taxon>
    </lineage>
</organism>
<evidence type="ECO:0000259" key="5">
    <source>
        <dbReference type="PROSITE" id="PS50931"/>
    </source>
</evidence>
<dbReference type="PANTHER" id="PTHR30537">
    <property type="entry name" value="HTH-TYPE TRANSCRIPTIONAL REGULATOR"/>
    <property type="match status" value="1"/>
</dbReference>
<keyword evidence="4" id="KW-0804">Transcription</keyword>
<dbReference type="Gene3D" id="1.10.10.10">
    <property type="entry name" value="Winged helix-like DNA-binding domain superfamily/Winged helix DNA-binding domain"/>
    <property type="match status" value="1"/>
</dbReference>
<evidence type="ECO:0000256" key="1">
    <source>
        <dbReference type="ARBA" id="ARBA00009437"/>
    </source>
</evidence>
<proteinExistence type="inferred from homology"/>
<feature type="domain" description="HTH lysR-type" evidence="5">
    <location>
        <begin position="13"/>
        <end position="62"/>
    </location>
</feature>
<dbReference type="InterPro" id="IPR036390">
    <property type="entry name" value="WH_DNA-bd_sf"/>
</dbReference>
<dbReference type="GO" id="GO:0003677">
    <property type="term" value="F:DNA binding"/>
    <property type="evidence" value="ECO:0007669"/>
    <property type="project" value="UniProtKB-KW"/>
</dbReference>
<dbReference type="SUPFAM" id="SSF53850">
    <property type="entry name" value="Periplasmic binding protein-like II"/>
    <property type="match status" value="1"/>
</dbReference>
<evidence type="ECO:0000256" key="4">
    <source>
        <dbReference type="ARBA" id="ARBA00023163"/>
    </source>
</evidence>
<keyword evidence="2" id="KW-0805">Transcription regulation</keyword>
<accession>A0A546X952</accession>
<protein>
    <submittedName>
        <fullName evidence="6">LysR family transcriptional regulator</fullName>
    </submittedName>
</protein>
<comment type="caution">
    <text evidence="6">The sequence shown here is derived from an EMBL/GenBank/DDBJ whole genome shotgun (WGS) entry which is preliminary data.</text>
</comment>
<dbReference type="RefSeq" id="WP_142843030.1">
    <property type="nucleotide sequence ID" value="NZ_JAPZAC010000010.1"/>
</dbReference>
<evidence type="ECO:0000256" key="3">
    <source>
        <dbReference type="ARBA" id="ARBA00023125"/>
    </source>
</evidence>
<keyword evidence="3" id="KW-0238">DNA-binding</keyword>
<dbReference type="EMBL" id="SGNY01000010">
    <property type="protein sequence ID" value="TRA97296.1"/>
    <property type="molecule type" value="Genomic_DNA"/>
</dbReference>
<dbReference type="InterPro" id="IPR036388">
    <property type="entry name" value="WH-like_DNA-bd_sf"/>
</dbReference>
<name>A0A546X952_RHIRH</name>
<sequence length="305" mass="33872">MTRHDAFDGLSEFLAIARHKSIRKAALELGVTPGAISQALQRLERRLSTPLFHRTTRKMSLTEAGEGLLGKIGPAAHLIEASFEETLQSSSEPSGTLRLIVERLAIPHVLDPVMPIFRRSWPLVNVDVTVSNQHHDFVAQGYDAGILLGSYIAQEMIAIRLSPPFSWAVFGSPEYFKAHGKPKTPGELTQHRCIRFRRPEKGDIYRWEFLDQGQTVRLEPSGPITVNDGELMRQFACQGLGLIYSSTFHTSSELAQGLLEPALLDYSPGGDGLFLYFTKAAQSQPKLRAFIDTCSKLRKQSKSVA</sequence>
<comment type="similarity">
    <text evidence="1">Belongs to the LysR transcriptional regulatory family.</text>
</comment>
<evidence type="ECO:0000256" key="2">
    <source>
        <dbReference type="ARBA" id="ARBA00023015"/>
    </source>
</evidence>
<dbReference type="PROSITE" id="PS50931">
    <property type="entry name" value="HTH_LYSR"/>
    <property type="match status" value="1"/>
</dbReference>
<dbReference type="InterPro" id="IPR005119">
    <property type="entry name" value="LysR_subst-bd"/>
</dbReference>
<evidence type="ECO:0000313" key="7">
    <source>
        <dbReference type="Proteomes" id="UP000315434"/>
    </source>
</evidence>
<dbReference type="Pfam" id="PF03466">
    <property type="entry name" value="LysR_substrate"/>
    <property type="match status" value="1"/>
</dbReference>
<dbReference type="Proteomes" id="UP000315434">
    <property type="component" value="Unassembled WGS sequence"/>
</dbReference>
<dbReference type="GO" id="GO:0003700">
    <property type="term" value="F:DNA-binding transcription factor activity"/>
    <property type="evidence" value="ECO:0007669"/>
    <property type="project" value="InterPro"/>
</dbReference>
<dbReference type="InterPro" id="IPR058163">
    <property type="entry name" value="LysR-type_TF_proteobact-type"/>
</dbReference>